<accession>A0AAF0PPC7</accession>
<gene>
    <name evidence="1" type="ORF">MTR67_002054</name>
</gene>
<evidence type="ECO:0000313" key="1">
    <source>
        <dbReference type="EMBL" id="WMV08669.1"/>
    </source>
</evidence>
<organism evidence="1 2">
    <name type="scientific">Solanum verrucosum</name>
    <dbReference type="NCBI Taxonomy" id="315347"/>
    <lineage>
        <taxon>Eukaryota</taxon>
        <taxon>Viridiplantae</taxon>
        <taxon>Streptophyta</taxon>
        <taxon>Embryophyta</taxon>
        <taxon>Tracheophyta</taxon>
        <taxon>Spermatophyta</taxon>
        <taxon>Magnoliopsida</taxon>
        <taxon>eudicotyledons</taxon>
        <taxon>Gunneridae</taxon>
        <taxon>Pentapetalae</taxon>
        <taxon>asterids</taxon>
        <taxon>lamiids</taxon>
        <taxon>Solanales</taxon>
        <taxon>Solanaceae</taxon>
        <taxon>Solanoideae</taxon>
        <taxon>Solaneae</taxon>
        <taxon>Solanum</taxon>
    </lineage>
</organism>
<evidence type="ECO:0000313" key="2">
    <source>
        <dbReference type="Proteomes" id="UP001234989"/>
    </source>
</evidence>
<keyword evidence="2" id="KW-1185">Reference proteome</keyword>
<feature type="non-terminal residue" evidence="1">
    <location>
        <position position="1"/>
    </location>
</feature>
<dbReference type="EMBL" id="CP133612">
    <property type="protein sequence ID" value="WMV08669.1"/>
    <property type="molecule type" value="Genomic_DNA"/>
</dbReference>
<proteinExistence type="predicted"/>
<protein>
    <submittedName>
        <fullName evidence="1">Uncharacterized protein</fullName>
    </submittedName>
</protein>
<reference evidence="1" key="1">
    <citation type="submission" date="2023-08" db="EMBL/GenBank/DDBJ databases">
        <title>A de novo genome assembly of Solanum verrucosum Schlechtendal, a Mexican diploid species geographically isolated from the other diploid A-genome species in potato relatives.</title>
        <authorList>
            <person name="Hosaka K."/>
        </authorList>
    </citation>
    <scope>NUCLEOTIDE SEQUENCE</scope>
    <source>
        <tissue evidence="1">Young leaves</tissue>
    </source>
</reference>
<dbReference type="Proteomes" id="UP001234989">
    <property type="component" value="Chromosome 1"/>
</dbReference>
<dbReference type="AlphaFoldDB" id="A0AAF0PPC7"/>
<sequence>QGGVAHVKEKGKDLAKYVHQLARLGFSLTDTSDGGVIVHNRLEPSLVAEVKEKHDNYPILLQLEGAGHQQKVEVFSKGGDGRLCVPKVDD</sequence>
<name>A0AAF0PPC7_SOLVR</name>